<accession>A0A845EXE3</accession>
<comment type="subcellular location">
    <subcellularLocation>
        <location evidence="1">Cell membrane</location>
        <topology evidence="1">Multi-pass membrane protein</topology>
    </subcellularLocation>
</comment>
<feature type="transmembrane region" description="Helical" evidence="8">
    <location>
        <begin position="313"/>
        <end position="336"/>
    </location>
</feature>
<dbReference type="EMBL" id="WMEY01000002">
    <property type="protein sequence ID" value="MYL63230.1"/>
    <property type="molecule type" value="Genomic_DNA"/>
</dbReference>
<keyword evidence="6 8" id="KW-1133">Transmembrane helix</keyword>
<evidence type="ECO:0000256" key="5">
    <source>
        <dbReference type="ARBA" id="ARBA00022692"/>
    </source>
</evidence>
<sequence length="411" mass="44999">MVDQGNREQRYTSKDAGFWRAAASLGCGALLVFSSLYAFQPLLPIFVKEFQITPTTSSLLMSLPVVTMIPGLLILGFVSDRYGRTMVMKVSLLFVLGLLLLMPLMNSFLLLLILRCVQGFFLAGIPASAMGYLGDEVEPYNIGLATSIYIASNAMGGLSGRVTTGYLTDVYSWKISLLSLATFGLVVTVCFYLLLPASRFFNGGSRSMIHDMKGMFVHLKDRRLLSLFTLGFLIQVIFTGVWTYLPFYLEAEPFTLSLKWISFTYFAYILGVVSPPIAGRISSSIGLRRTMIIGLFTLLVGVVLTIHQSITLVMIGLCIICAGFFVAHSMASASVAKTAEHHKSGASSFYLISYYAGVAAGSSGVGVLWDRSGWGGVVSLLVLVVPLLAMFSQKQVSKRYRNNDLREEKAR</sequence>
<dbReference type="CDD" id="cd17324">
    <property type="entry name" value="MFS_NepI_like"/>
    <property type="match status" value="1"/>
</dbReference>
<dbReference type="InterPro" id="IPR011701">
    <property type="entry name" value="MFS"/>
</dbReference>
<evidence type="ECO:0000256" key="2">
    <source>
        <dbReference type="ARBA" id="ARBA00008335"/>
    </source>
</evidence>
<evidence type="ECO:0000313" key="10">
    <source>
        <dbReference type="EMBL" id="MYL63230.1"/>
    </source>
</evidence>
<feature type="transmembrane region" description="Helical" evidence="8">
    <location>
        <begin position="374"/>
        <end position="391"/>
    </location>
</feature>
<comment type="similarity">
    <text evidence="2">Belongs to the major facilitator superfamily.</text>
</comment>
<feature type="transmembrane region" description="Helical" evidence="8">
    <location>
        <begin position="175"/>
        <end position="195"/>
    </location>
</feature>
<evidence type="ECO:0000256" key="7">
    <source>
        <dbReference type="ARBA" id="ARBA00023136"/>
    </source>
</evidence>
<protein>
    <submittedName>
        <fullName evidence="10">MFS transporter</fullName>
    </submittedName>
</protein>
<dbReference type="Proteomes" id="UP000447833">
    <property type="component" value="Unassembled WGS sequence"/>
</dbReference>
<keyword evidence="7 8" id="KW-0472">Membrane</keyword>
<dbReference type="InterPro" id="IPR036259">
    <property type="entry name" value="MFS_trans_sf"/>
</dbReference>
<evidence type="ECO:0000256" key="4">
    <source>
        <dbReference type="ARBA" id="ARBA00022475"/>
    </source>
</evidence>
<dbReference type="SUPFAM" id="SSF103473">
    <property type="entry name" value="MFS general substrate transporter"/>
    <property type="match status" value="1"/>
</dbReference>
<evidence type="ECO:0000259" key="9">
    <source>
        <dbReference type="PROSITE" id="PS50850"/>
    </source>
</evidence>
<organism evidence="10 11">
    <name type="scientific">Guptibacillus hwajinpoensis</name>
    <dbReference type="NCBI Taxonomy" id="208199"/>
    <lineage>
        <taxon>Bacteria</taxon>
        <taxon>Bacillati</taxon>
        <taxon>Bacillota</taxon>
        <taxon>Bacilli</taxon>
        <taxon>Bacillales</taxon>
        <taxon>Guptibacillaceae</taxon>
        <taxon>Guptibacillus</taxon>
    </lineage>
</organism>
<dbReference type="Gene3D" id="1.20.1250.20">
    <property type="entry name" value="MFS general substrate transporter like domains"/>
    <property type="match status" value="1"/>
</dbReference>
<dbReference type="PANTHER" id="PTHR43271:SF1">
    <property type="entry name" value="INNER MEMBRANE TRANSPORT PROTEIN YNFM"/>
    <property type="match status" value="1"/>
</dbReference>
<keyword evidence="5 8" id="KW-0812">Transmembrane</keyword>
<evidence type="ECO:0000313" key="11">
    <source>
        <dbReference type="Proteomes" id="UP000447833"/>
    </source>
</evidence>
<evidence type="ECO:0000256" key="3">
    <source>
        <dbReference type="ARBA" id="ARBA00022448"/>
    </source>
</evidence>
<evidence type="ECO:0000256" key="8">
    <source>
        <dbReference type="SAM" id="Phobius"/>
    </source>
</evidence>
<feature type="transmembrane region" description="Helical" evidence="8">
    <location>
        <begin position="290"/>
        <end position="307"/>
    </location>
</feature>
<dbReference type="AlphaFoldDB" id="A0A845EXE3"/>
<dbReference type="Pfam" id="PF07690">
    <property type="entry name" value="MFS_1"/>
    <property type="match status" value="1"/>
</dbReference>
<gene>
    <name evidence="10" type="ORF">GLW07_07660</name>
</gene>
<dbReference type="PANTHER" id="PTHR43271">
    <property type="entry name" value="BLL2771 PROTEIN"/>
    <property type="match status" value="1"/>
</dbReference>
<comment type="caution">
    <text evidence="10">The sequence shown here is derived from an EMBL/GenBank/DDBJ whole genome shotgun (WGS) entry which is preliminary data.</text>
</comment>
<feature type="transmembrane region" description="Helical" evidence="8">
    <location>
        <begin position="257"/>
        <end position="278"/>
    </location>
</feature>
<reference evidence="10 11" key="1">
    <citation type="submission" date="2019-11" db="EMBL/GenBank/DDBJ databases">
        <title>Genome sequences of 17 halophilic strains isolated from different environments.</title>
        <authorList>
            <person name="Furrow R.E."/>
        </authorList>
    </citation>
    <scope>NUCLEOTIDE SEQUENCE [LARGE SCALE GENOMIC DNA]</scope>
    <source>
        <strain evidence="10 11">22506_14_FS</strain>
    </source>
</reference>
<dbReference type="PROSITE" id="PS50850">
    <property type="entry name" value="MFS"/>
    <property type="match status" value="1"/>
</dbReference>
<dbReference type="GO" id="GO:0022857">
    <property type="term" value="F:transmembrane transporter activity"/>
    <property type="evidence" value="ECO:0007669"/>
    <property type="project" value="InterPro"/>
</dbReference>
<evidence type="ECO:0000256" key="1">
    <source>
        <dbReference type="ARBA" id="ARBA00004651"/>
    </source>
</evidence>
<dbReference type="GO" id="GO:0005886">
    <property type="term" value="C:plasma membrane"/>
    <property type="evidence" value="ECO:0007669"/>
    <property type="project" value="UniProtKB-SubCell"/>
</dbReference>
<feature type="transmembrane region" description="Helical" evidence="8">
    <location>
        <begin position="224"/>
        <end position="245"/>
    </location>
</feature>
<proteinExistence type="inferred from homology"/>
<feature type="transmembrane region" description="Helical" evidence="8">
    <location>
        <begin position="348"/>
        <end position="368"/>
    </location>
</feature>
<dbReference type="RefSeq" id="WP_160918882.1">
    <property type="nucleotide sequence ID" value="NZ_WMEY01000002.1"/>
</dbReference>
<keyword evidence="3" id="KW-0813">Transport</keyword>
<dbReference type="InterPro" id="IPR020846">
    <property type="entry name" value="MFS_dom"/>
</dbReference>
<feature type="transmembrane region" description="Helical" evidence="8">
    <location>
        <begin position="59"/>
        <end position="78"/>
    </location>
</feature>
<evidence type="ECO:0000256" key="6">
    <source>
        <dbReference type="ARBA" id="ARBA00022989"/>
    </source>
</evidence>
<keyword evidence="4" id="KW-1003">Cell membrane</keyword>
<feature type="domain" description="Major facilitator superfamily (MFS) profile" evidence="9">
    <location>
        <begin position="21"/>
        <end position="401"/>
    </location>
</feature>
<feature type="transmembrane region" description="Helical" evidence="8">
    <location>
        <begin position="21"/>
        <end position="39"/>
    </location>
</feature>
<name>A0A845EXE3_9BACL</name>
<feature type="transmembrane region" description="Helical" evidence="8">
    <location>
        <begin position="90"/>
        <end position="114"/>
    </location>
</feature>